<evidence type="ECO:0000259" key="2">
    <source>
        <dbReference type="Pfam" id="PF25823"/>
    </source>
</evidence>
<feature type="compositionally biased region" description="Pro residues" evidence="1">
    <location>
        <begin position="600"/>
        <end position="610"/>
    </location>
</feature>
<feature type="compositionally biased region" description="Pro residues" evidence="1">
    <location>
        <begin position="747"/>
        <end position="758"/>
    </location>
</feature>
<organism evidence="3 4">
    <name type="scientific">Lentinula detonsa</name>
    <dbReference type="NCBI Taxonomy" id="2804962"/>
    <lineage>
        <taxon>Eukaryota</taxon>
        <taxon>Fungi</taxon>
        <taxon>Dikarya</taxon>
        <taxon>Basidiomycota</taxon>
        <taxon>Agaricomycotina</taxon>
        <taxon>Agaricomycetes</taxon>
        <taxon>Agaricomycetidae</taxon>
        <taxon>Agaricales</taxon>
        <taxon>Marasmiineae</taxon>
        <taxon>Omphalotaceae</taxon>
        <taxon>Lentinula</taxon>
    </lineage>
</organism>
<dbReference type="Pfam" id="PF25823">
    <property type="entry name" value="Ams2-SPT21_N"/>
    <property type="match status" value="1"/>
</dbReference>
<dbReference type="InterPro" id="IPR057725">
    <property type="entry name" value="Ams2-SPT21_N"/>
</dbReference>
<sequence length="922" mass="99487">MENKQIRVLHSVAPAQTYILSRSPSPIQIYLVNESSSGNPPQFASVSLKSCMDIIYISSPELFSNARKDFSVYCLDPLESPASVASTSTSTQTVSVACGRLSAIRSSDGRAMVTGTLVKDRVGHEALQLVFVLCETVAVNQMPDLAVAARINAALARQTEENDRAKRRRQKQTERRLSRPAIKTEADRILEESGDMCLIQPGNPSWTQPAKSTPFAYRFSSAQSGHSTSSTPLDHDRHAISTISSSASSSLQNISPELLSVLETVKHNPQVNSEALFRAISFIDSAMKENAALTVTDALRKLAPSQTSAGSTQAPQTPPRTPPAPSAPTSPDDGIVVLDKENVNPSAFGRRTDRDTENGKVIAATNGLLIGSIFDPPPVPQQQVGPSQPLQSNTTFNNEYAPARSITRKRTLSEVLDDSRSLGRNQGRLNTLSSPPRPTTNLSPGYSKDRPIVIPDSPSMPKPGGQRANSRARLKVPYVVPDWARTKTAMQPRLSEETQLTMKEAEQRKREEKLTKRMKWSQQRKSGLIHRTISTPAVFSTGADEPVASGSRFPSSTKEGSTADPPPPPTVLDPLLPVIAVADTSISLPSSPHRLSSPPIMSPVAPPCTPPRRRGASPSSSPEEEFSLFTPRGMVKPKRDLSVFKSPSIAQSPSIRLAHRRDATPPPSSEPVAEDDSDTLQGDDLDDEDFLTRELHSALEETDIPAASSMEQSKDEHTMGTRGNPGTHQPDNNAEEDEDESDKPFWPGLPPSSPPPQSSPLLQPLADESSKEPGDEFELPMASSDFDIDEIPPQTGGLNDPESVFADPSDGVGSQGHLDDTALAAILEMLTNTNDAYLGSSFIADYSEDIFENLGAIVDETQQGQHLDTAHSDNLSEFPSDITLDNAGFWSAIGPLLDQASNTDTALEEPDPIKNLLSGCVL</sequence>
<feature type="compositionally biased region" description="Basic and acidic residues" evidence="1">
    <location>
        <begin position="503"/>
        <end position="515"/>
    </location>
</feature>
<gene>
    <name evidence="3" type="ORF">DFH05DRAFT_1520978</name>
</gene>
<feature type="compositionally biased region" description="Pro residues" evidence="1">
    <location>
        <begin position="316"/>
        <end position="328"/>
    </location>
</feature>
<feature type="compositionally biased region" description="Basic and acidic residues" evidence="1">
    <location>
        <begin position="171"/>
        <end position="183"/>
    </location>
</feature>
<reference evidence="3 4" key="1">
    <citation type="journal article" date="2023" name="Proc. Natl. Acad. Sci. U.S.A.">
        <title>A global phylogenomic analysis of the shiitake genus Lentinula.</title>
        <authorList>
            <person name="Sierra-Patev S."/>
            <person name="Min B."/>
            <person name="Naranjo-Ortiz M."/>
            <person name="Looney B."/>
            <person name="Konkel Z."/>
            <person name="Slot J.C."/>
            <person name="Sakamoto Y."/>
            <person name="Steenwyk J.L."/>
            <person name="Rokas A."/>
            <person name="Carro J."/>
            <person name="Camarero S."/>
            <person name="Ferreira P."/>
            <person name="Molpeceres G."/>
            <person name="Ruiz-Duenas F.J."/>
            <person name="Serrano A."/>
            <person name="Henrissat B."/>
            <person name="Drula E."/>
            <person name="Hughes K.W."/>
            <person name="Mata J.L."/>
            <person name="Ishikawa N.K."/>
            <person name="Vargas-Isla R."/>
            <person name="Ushijima S."/>
            <person name="Smith C.A."/>
            <person name="Donoghue J."/>
            <person name="Ahrendt S."/>
            <person name="Andreopoulos W."/>
            <person name="He G."/>
            <person name="LaButti K."/>
            <person name="Lipzen A."/>
            <person name="Ng V."/>
            <person name="Riley R."/>
            <person name="Sandor L."/>
            <person name="Barry K."/>
            <person name="Martinez A.T."/>
            <person name="Xiao Y."/>
            <person name="Gibbons J.G."/>
            <person name="Terashima K."/>
            <person name="Grigoriev I.V."/>
            <person name="Hibbett D."/>
        </authorList>
    </citation>
    <scope>NUCLEOTIDE SEQUENCE [LARGE SCALE GENOMIC DNA]</scope>
    <source>
        <strain evidence="3 4">TFB7810</strain>
    </source>
</reference>
<evidence type="ECO:0000256" key="1">
    <source>
        <dbReference type="SAM" id="MobiDB-lite"/>
    </source>
</evidence>
<feature type="domain" description="Ams2/SPT21 N-terminal" evidence="2">
    <location>
        <begin position="5"/>
        <end position="89"/>
    </location>
</feature>
<feature type="compositionally biased region" description="Acidic residues" evidence="1">
    <location>
        <begin position="672"/>
        <end position="689"/>
    </location>
</feature>
<feature type="compositionally biased region" description="Basic and acidic residues" evidence="1">
    <location>
        <begin position="690"/>
        <end position="699"/>
    </location>
</feature>
<feature type="compositionally biased region" description="Polar residues" evidence="1">
    <location>
        <begin position="422"/>
        <end position="444"/>
    </location>
</feature>
<feature type="region of interest" description="Disordered" evidence="1">
    <location>
        <begin position="589"/>
        <end position="816"/>
    </location>
</feature>
<feature type="region of interest" description="Disordered" evidence="1">
    <location>
        <begin position="490"/>
        <end position="574"/>
    </location>
</feature>
<feature type="compositionally biased region" description="Low complexity" evidence="1">
    <location>
        <begin position="589"/>
        <end position="599"/>
    </location>
</feature>
<dbReference type="Proteomes" id="UP001142393">
    <property type="component" value="Unassembled WGS sequence"/>
</dbReference>
<name>A0A9W8P993_9AGAR</name>
<dbReference type="EMBL" id="JANVFU010000002">
    <property type="protein sequence ID" value="KAJ3749355.1"/>
    <property type="molecule type" value="Genomic_DNA"/>
</dbReference>
<feature type="region of interest" description="Disordered" evidence="1">
    <location>
        <begin position="304"/>
        <end position="335"/>
    </location>
</feature>
<accession>A0A9W8P993</accession>
<proteinExistence type="predicted"/>
<keyword evidence="4" id="KW-1185">Reference proteome</keyword>
<feature type="region of interest" description="Disordered" evidence="1">
    <location>
        <begin position="158"/>
        <end position="183"/>
    </location>
</feature>
<dbReference type="AlphaFoldDB" id="A0A9W8P993"/>
<feature type="region of interest" description="Disordered" evidence="1">
    <location>
        <begin position="373"/>
        <end position="473"/>
    </location>
</feature>
<protein>
    <recommendedName>
        <fullName evidence="2">Ams2/SPT21 N-terminal domain-containing protein</fullName>
    </recommendedName>
</protein>
<evidence type="ECO:0000313" key="3">
    <source>
        <dbReference type="EMBL" id="KAJ3749355.1"/>
    </source>
</evidence>
<comment type="caution">
    <text evidence="3">The sequence shown here is derived from an EMBL/GenBank/DDBJ whole genome shotgun (WGS) entry which is preliminary data.</text>
</comment>
<evidence type="ECO:0000313" key="4">
    <source>
        <dbReference type="Proteomes" id="UP001142393"/>
    </source>
</evidence>
<feature type="compositionally biased region" description="Low complexity" evidence="1">
    <location>
        <begin position="381"/>
        <end position="392"/>
    </location>
</feature>